<accession>A0A8J5UZ43</accession>
<reference evidence="3" key="2">
    <citation type="submission" date="2021-04" db="EMBL/GenBank/DDBJ databases">
        <title>Genome-wide patterns of bracovirus chromosomal integration into multiple host tissues during parasitism.</title>
        <authorList>
            <person name="Chebbi M.A.C."/>
        </authorList>
    </citation>
    <scope>NUCLEOTIDE SEQUENCE</scope>
    <source>
        <tissue evidence="3">Whole body</tissue>
    </source>
</reference>
<proteinExistence type="predicted"/>
<organism evidence="3 4">
    <name type="scientific">Cotesia typhae</name>
    <dbReference type="NCBI Taxonomy" id="2053667"/>
    <lineage>
        <taxon>Eukaryota</taxon>
        <taxon>Metazoa</taxon>
        <taxon>Ecdysozoa</taxon>
        <taxon>Arthropoda</taxon>
        <taxon>Hexapoda</taxon>
        <taxon>Insecta</taxon>
        <taxon>Pterygota</taxon>
        <taxon>Neoptera</taxon>
        <taxon>Endopterygota</taxon>
        <taxon>Hymenoptera</taxon>
        <taxon>Apocrita</taxon>
        <taxon>Ichneumonoidea</taxon>
        <taxon>Braconidae</taxon>
        <taxon>Microgastrinae</taxon>
        <taxon>Cotesia</taxon>
    </lineage>
</organism>
<reference evidence="3" key="1">
    <citation type="submission" date="2020-03" db="EMBL/GenBank/DDBJ databases">
        <authorList>
            <person name="Chebbi M.A."/>
            <person name="Drezen J.M."/>
        </authorList>
    </citation>
    <scope>NUCLEOTIDE SEQUENCE</scope>
    <source>
        <tissue evidence="3">Whole body</tissue>
    </source>
</reference>
<keyword evidence="2" id="KW-0862">Zinc</keyword>
<keyword evidence="4" id="KW-1185">Reference proteome</keyword>
<feature type="binding site" evidence="2">
    <location>
        <position position="394"/>
    </location>
    <ligand>
        <name>Zn(2+)</name>
        <dbReference type="ChEBI" id="CHEBI:29105"/>
        <label>2</label>
    </ligand>
</feature>
<dbReference type="AlphaFoldDB" id="A0A8J5UZ43"/>
<dbReference type="EMBL" id="JAAOIC020000001">
    <property type="protein sequence ID" value="KAG8042735.1"/>
    <property type="molecule type" value="Genomic_DNA"/>
</dbReference>
<feature type="binding site" evidence="2">
    <location>
        <position position="135"/>
    </location>
    <ligand>
        <name>Mg(2+)</name>
        <dbReference type="ChEBI" id="CHEBI:18420"/>
    </ligand>
</feature>
<feature type="binding site" evidence="2">
    <location>
        <position position="389"/>
    </location>
    <ligand>
        <name>Mg(2+)</name>
        <dbReference type="ChEBI" id="CHEBI:18420"/>
    </ligand>
</feature>
<evidence type="ECO:0000256" key="2">
    <source>
        <dbReference type="PIRSR" id="PIRSR601952-2"/>
    </source>
</evidence>
<dbReference type="Pfam" id="PF00245">
    <property type="entry name" value="Alk_phosphatase"/>
    <property type="match status" value="2"/>
</dbReference>
<feature type="binding site" evidence="2">
    <location>
        <position position="133"/>
    </location>
    <ligand>
        <name>Mg(2+)</name>
        <dbReference type="ChEBI" id="CHEBI:18420"/>
    </ligand>
</feature>
<gene>
    <name evidence="3" type="ORF">G9C98_005375</name>
</gene>
<comment type="cofactor">
    <cofactor evidence="2">
        <name>Mg(2+)</name>
        <dbReference type="ChEBI" id="CHEBI:18420"/>
    </cofactor>
    <text evidence="2">Binds 1 Mg(2+) ion.</text>
</comment>
<evidence type="ECO:0000313" key="4">
    <source>
        <dbReference type="Proteomes" id="UP000729913"/>
    </source>
</evidence>
<dbReference type="PANTHER" id="PTHR11596">
    <property type="entry name" value="ALKALINE PHOSPHATASE"/>
    <property type="match status" value="1"/>
</dbReference>
<dbReference type="CDD" id="cd16012">
    <property type="entry name" value="ALP"/>
    <property type="match status" value="1"/>
</dbReference>
<feature type="binding site" evidence="2">
    <location>
        <position position="398"/>
    </location>
    <ligand>
        <name>Zn(2+)</name>
        <dbReference type="ChEBI" id="CHEBI:29105"/>
        <label>2</label>
    </ligand>
</feature>
<dbReference type="GO" id="GO:0004035">
    <property type="term" value="F:alkaline phosphatase activity"/>
    <property type="evidence" value="ECO:0007669"/>
    <property type="project" value="TreeGrafter"/>
</dbReference>
<evidence type="ECO:0000256" key="1">
    <source>
        <dbReference type="PIRSR" id="PIRSR601952-1"/>
    </source>
</evidence>
<name>A0A8J5UZ43_9HYME</name>
<feature type="active site" description="Phosphoserine intermediate" evidence="1">
    <location>
        <position position="72"/>
    </location>
</feature>
<dbReference type="SMART" id="SM00098">
    <property type="entry name" value="alkPPc"/>
    <property type="match status" value="1"/>
</dbReference>
<keyword evidence="2" id="KW-0460">Magnesium</keyword>
<comment type="cofactor">
    <cofactor evidence="2">
        <name>Zn(2+)</name>
        <dbReference type="ChEBI" id="CHEBI:29105"/>
    </cofactor>
    <text evidence="2">Binds 2 Zn(2+) ions.</text>
</comment>
<dbReference type="GO" id="GO:0046872">
    <property type="term" value="F:metal ion binding"/>
    <property type="evidence" value="ECO:0007669"/>
    <property type="project" value="UniProtKB-KW"/>
</dbReference>
<dbReference type="OrthoDB" id="5818554at2759"/>
<feature type="binding site" evidence="2">
    <location>
        <position position="436"/>
    </location>
    <ligand>
        <name>Zn(2+)</name>
        <dbReference type="ChEBI" id="CHEBI:29105"/>
        <label>2</label>
    </ligand>
</feature>
<evidence type="ECO:0008006" key="5">
    <source>
        <dbReference type="Google" id="ProtNLM"/>
    </source>
</evidence>
<sequence length="507" mass="57066">ITFTIEFLSPEVSLFELSVKWFGDKYQMQNAVNLEPICAEDSSYVGFGSTAFGSFRHLDRQTYNMDAQVGESSACATALLCGVKANYETLGLDSSAKFDNCLSSKTAKVTSIVDWAQREGKSTGMVTTTRITHATPAALYAHASSRYWEDDSKVPSAARASCKDIARQLLEDEPGRNINIISLTIISIVKIYFAKNVDFIFLSKEIVIEDQMWRDLIAQDPEEPEKEGRRLDGRNLITEWTKYHQNMAAKYVYSKEQFDEIDPSRVNYLLEYRLYIASSGPKGQILINSLTLGWKVYALLIVDFGTVAESPLIILNVAFECFSSNGIQFRRTNTPQSVTLLSGLFAYSHMDFDVDRNTTGTGDPSLAEMTIKALRILKRNPKGFFLFVEGGRIDHAHHYNNAYRALDETLAMEEAVRAVMEEVDLSETLLVVTADHSHVLTLGGLATIRGNPIFETQLDFQILENSQMFQEKKEMKKEKIFMQMHTTTRNPGFLIRTSISRPGKKGD</sequence>
<dbReference type="InterPro" id="IPR001952">
    <property type="entry name" value="Alkaline_phosphatase"/>
</dbReference>
<feature type="binding site" evidence="2">
    <location>
        <position position="435"/>
    </location>
    <ligand>
        <name>Zn(2+)</name>
        <dbReference type="ChEBI" id="CHEBI:29105"/>
        <label>2</label>
    </ligand>
</feature>
<dbReference type="PANTHER" id="PTHR11596:SF91">
    <property type="entry name" value="ALKALINE PHOSPHATASE-RELATED"/>
    <property type="match status" value="1"/>
</dbReference>
<dbReference type="Proteomes" id="UP000729913">
    <property type="component" value="Unassembled WGS sequence"/>
</dbReference>
<comment type="caution">
    <text evidence="3">The sequence shown here is derived from an EMBL/GenBank/DDBJ whole genome shotgun (WGS) entry which is preliminary data.</text>
</comment>
<feature type="non-terminal residue" evidence="3">
    <location>
        <position position="1"/>
    </location>
</feature>
<evidence type="ECO:0000313" key="3">
    <source>
        <dbReference type="EMBL" id="KAG8042735.1"/>
    </source>
</evidence>
<protein>
    <recommendedName>
        <fullName evidence="5">Alkaline phosphatase</fullName>
    </recommendedName>
</protein>
<keyword evidence="2" id="KW-0479">Metal-binding</keyword>